<evidence type="ECO:0000313" key="3">
    <source>
        <dbReference type="Proteomes" id="UP000245926"/>
    </source>
</evidence>
<keyword evidence="1" id="KW-0472">Membrane</keyword>
<proteinExistence type="predicted"/>
<dbReference type="AlphaFoldDB" id="A0A2U8W2H3"/>
<evidence type="ECO:0000313" key="2">
    <source>
        <dbReference type="EMBL" id="AWN39552.1"/>
    </source>
</evidence>
<feature type="transmembrane region" description="Helical" evidence="1">
    <location>
        <begin position="45"/>
        <end position="73"/>
    </location>
</feature>
<dbReference type="OrthoDB" id="9842474at2"/>
<dbReference type="RefSeq" id="WP_109887228.1">
    <property type="nucleotide sequence ID" value="NZ_CP029550.1"/>
</dbReference>
<evidence type="ECO:0000256" key="1">
    <source>
        <dbReference type="SAM" id="Phobius"/>
    </source>
</evidence>
<dbReference type="KEGG" id="mets:DK389_02160"/>
<organism evidence="2 3">
    <name type="scientific">Methylobacterium durans</name>
    <dbReference type="NCBI Taxonomy" id="2202825"/>
    <lineage>
        <taxon>Bacteria</taxon>
        <taxon>Pseudomonadati</taxon>
        <taxon>Pseudomonadota</taxon>
        <taxon>Alphaproteobacteria</taxon>
        <taxon>Hyphomicrobiales</taxon>
        <taxon>Methylobacteriaceae</taxon>
        <taxon>Methylobacterium</taxon>
    </lineage>
</organism>
<gene>
    <name evidence="2" type="ORF">DK389_02160</name>
</gene>
<name>A0A2U8W2H3_9HYPH</name>
<feature type="transmembrane region" description="Helical" evidence="1">
    <location>
        <begin position="85"/>
        <end position="103"/>
    </location>
</feature>
<keyword evidence="3" id="KW-1185">Reference proteome</keyword>
<keyword evidence="1" id="KW-0812">Transmembrane</keyword>
<reference evidence="3" key="1">
    <citation type="submission" date="2018-05" db="EMBL/GenBank/DDBJ databases">
        <title>Complete Genome Sequence of Methylobacterium sp. 17SD2-17.</title>
        <authorList>
            <person name="Srinivasan S."/>
        </authorList>
    </citation>
    <scope>NUCLEOTIDE SEQUENCE [LARGE SCALE GENOMIC DNA]</scope>
    <source>
        <strain evidence="3">17SD2-17</strain>
    </source>
</reference>
<dbReference type="Proteomes" id="UP000245926">
    <property type="component" value="Chromosome"/>
</dbReference>
<keyword evidence="1" id="KW-1133">Transmembrane helix</keyword>
<dbReference type="PROSITE" id="PS51257">
    <property type="entry name" value="PROKAR_LIPOPROTEIN"/>
    <property type="match status" value="1"/>
</dbReference>
<sequence>MRDIVATALLTVAAVLGCVRFVEMFADRRNVTTWDQVSTTVGVTAFLTASGLTLERGGIAAAALLLLLAWLVHDMVRRHSPSKRTFAACTWLSMASLLVYIALD</sequence>
<dbReference type="EMBL" id="CP029550">
    <property type="protein sequence ID" value="AWN39552.1"/>
    <property type="molecule type" value="Genomic_DNA"/>
</dbReference>
<protein>
    <submittedName>
        <fullName evidence="2">Uncharacterized protein</fullName>
    </submittedName>
</protein>
<accession>A0A2U8W2H3</accession>